<evidence type="ECO:0000259" key="2">
    <source>
        <dbReference type="Pfam" id="PF18915"/>
    </source>
</evidence>
<accession>A0A1F5NN61</accession>
<dbReference type="STRING" id="1817824.A2751_00650"/>
<evidence type="ECO:0000256" key="1">
    <source>
        <dbReference type="SAM" id="SignalP"/>
    </source>
</evidence>
<reference evidence="3 4" key="1">
    <citation type="journal article" date="2016" name="Nat. Commun.">
        <title>Thousands of microbial genomes shed light on interconnected biogeochemical processes in an aquifer system.</title>
        <authorList>
            <person name="Anantharaman K."/>
            <person name="Brown C.T."/>
            <person name="Hug L.A."/>
            <person name="Sharon I."/>
            <person name="Castelle C.J."/>
            <person name="Probst A.J."/>
            <person name="Thomas B.C."/>
            <person name="Singh A."/>
            <person name="Wilkins M.J."/>
            <person name="Karaoz U."/>
            <person name="Brodie E.L."/>
            <person name="Williams K.H."/>
            <person name="Hubbard S.S."/>
            <person name="Banfield J.F."/>
        </authorList>
    </citation>
    <scope>NUCLEOTIDE SEQUENCE [LARGE SCALE GENOMIC DNA]</scope>
</reference>
<dbReference type="EMBL" id="MFEK01000010">
    <property type="protein sequence ID" value="OGE78962.1"/>
    <property type="molecule type" value="Genomic_DNA"/>
</dbReference>
<dbReference type="Pfam" id="PF18915">
    <property type="entry name" value="DUF5667"/>
    <property type="match status" value="1"/>
</dbReference>
<dbReference type="Proteomes" id="UP000176864">
    <property type="component" value="Unassembled WGS sequence"/>
</dbReference>
<name>A0A1F5NN61_9BACT</name>
<proteinExistence type="predicted"/>
<feature type="chain" id="PRO_5009520172" description="DUF5667 domain-containing protein" evidence="1">
    <location>
        <begin position="26"/>
        <end position="709"/>
    </location>
</feature>
<keyword evidence="1" id="KW-0732">Signal</keyword>
<dbReference type="AlphaFoldDB" id="A0A1F5NN61"/>
<protein>
    <recommendedName>
        <fullName evidence="2">DUF5667 domain-containing protein</fullName>
    </recommendedName>
</protein>
<comment type="caution">
    <text evidence="3">The sequence shown here is derived from an EMBL/GenBank/DDBJ whole genome shotgun (WGS) entry which is preliminary data.</text>
</comment>
<gene>
    <name evidence="3" type="ORF">A2751_00650</name>
</gene>
<feature type="signal peptide" evidence="1">
    <location>
        <begin position="1"/>
        <end position="25"/>
    </location>
</feature>
<evidence type="ECO:0000313" key="3">
    <source>
        <dbReference type="EMBL" id="OGE78962.1"/>
    </source>
</evidence>
<feature type="domain" description="DUF5667" evidence="2">
    <location>
        <begin position="49"/>
        <end position="165"/>
    </location>
</feature>
<evidence type="ECO:0000313" key="4">
    <source>
        <dbReference type="Proteomes" id="UP000176864"/>
    </source>
</evidence>
<dbReference type="InterPro" id="IPR043725">
    <property type="entry name" value="DUF5667"/>
</dbReference>
<sequence>MKTRLFAVFFAVFVMSFFVLPTASAQDQDEAASDIEISASDLGVKEQHLLPDSRFYGFKEAWRGVKKAFTFSAEGKAKKELQYASEKLLEAEKLADKNMDEGKKTEALAEAMTGYEEQMEAFKTRTEKLQDNSDQSVKDMKKKSVQFHLKQSVVLDKLEGKVPEQAFVKIKEARERASAHFAESASKFTSAEELPAFLSESLASSEGSDFKDIRGLEFLKGLEEQSSESGRGVMRMAREHLRENFEKKIGEIPEEVRAKKMQEYVKNMPGNETGRMAILDEIRLNGKLPDDVMKEMEQMKSKMAERFNEKVKNFQSAEAKGLLFHDLEEGDLDDVRILDDLRASSIDENVREEIANHHKDSLVKFREKFTDAGGQDVANRAEKLFEQVRNNPDPKTFRLLEELKGELTDEQKEFVAQIEQQGRDEIKDRFEHEKEKYFDRIHTANPEDFAFYEDFQGSFEDKDFRQEFEKAIEGSAEAFQDKIQSFERVEDVEKYREHIRKDSPEANRTLQREIPNFEKIFEQHNMDLREKDLNTICARDGGKWTGNHCQFERPPQGESGTDNMERVCKEKGGIWNGRYCQSKDKADLPDPERDAKYKCDRLGGVWNGRECISDKQSSPEAIRDYEGDLRAECSKKGGVWTGNYCKMGGENLDGTRSEESMPMQNNFEQKFQAEIQGQPREFDSAVRGAAIQGTLLEAADVLSLLMTLF</sequence>
<organism evidence="3 4">
    <name type="scientific">Candidatus Doudnabacteria bacterium RIFCSPHIGHO2_01_FULL_46_14</name>
    <dbReference type="NCBI Taxonomy" id="1817824"/>
    <lineage>
        <taxon>Bacteria</taxon>
        <taxon>Candidatus Doudnaibacteriota</taxon>
    </lineage>
</organism>